<accession>V6LET8</accession>
<name>V6LET8_9EUKA</name>
<reference evidence="3" key="2">
    <citation type="submission" date="2020-12" db="EMBL/GenBank/DDBJ databases">
        <title>New Spironucleus salmonicida genome in near-complete chromosomes.</title>
        <authorList>
            <person name="Xu F."/>
            <person name="Kurt Z."/>
            <person name="Jimenez-Gonzalez A."/>
            <person name="Astvaldsson A."/>
            <person name="Andersson J.O."/>
            <person name="Svard S.G."/>
        </authorList>
    </citation>
    <scope>NUCLEOTIDE SEQUENCE</scope>
    <source>
        <strain evidence="3">ATCC 50377</strain>
    </source>
</reference>
<dbReference type="EMBL" id="KI546147">
    <property type="protein sequence ID" value="EST43045.1"/>
    <property type="molecule type" value="Genomic_DNA"/>
</dbReference>
<reference evidence="2 3" key="1">
    <citation type="journal article" date="2014" name="PLoS Genet.">
        <title>The Genome of Spironucleus salmonicida Highlights a Fish Pathogen Adapted to Fluctuating Environments.</title>
        <authorList>
            <person name="Xu F."/>
            <person name="Jerlstrom-Hultqvist J."/>
            <person name="Einarsson E."/>
            <person name="Astvaldsson A."/>
            <person name="Svard S.G."/>
            <person name="Andersson J.O."/>
        </authorList>
    </citation>
    <scope>NUCLEOTIDE SEQUENCE</scope>
    <source>
        <strain evidence="3">ATCC 50377</strain>
    </source>
</reference>
<evidence type="ECO:0000313" key="2">
    <source>
        <dbReference type="EMBL" id="EST43045.1"/>
    </source>
</evidence>
<dbReference type="VEuPathDB" id="GiardiaDB:SS50377_20366"/>
<keyword evidence="1" id="KW-0175">Coiled coil</keyword>
<evidence type="ECO:0000256" key="1">
    <source>
        <dbReference type="SAM" id="Coils"/>
    </source>
</evidence>
<protein>
    <submittedName>
        <fullName evidence="2">Uncharacterized protein</fullName>
    </submittedName>
</protein>
<keyword evidence="4" id="KW-1185">Reference proteome</keyword>
<dbReference type="EMBL" id="AUWU02000001">
    <property type="protein sequence ID" value="KAH0577018.1"/>
    <property type="molecule type" value="Genomic_DNA"/>
</dbReference>
<dbReference type="AlphaFoldDB" id="V6LET8"/>
<gene>
    <name evidence="2" type="ORF">SS50377_17348</name>
    <name evidence="3" type="ORF">SS50377_20366</name>
</gene>
<sequence length="196" mass="22889">MYQLQKTPTVEESLQPSQLDSYPLKKAILALSIENRDLKNLNLNSENRILKLEQEVLALTIAAEYERNVLIKRFNSQKDEFAAILSCQQLPEYSSQQETFQNTLNEVKTALFSNNSQIMSENINSIILQIKSDFTIEKEILQKQNMDLKIAVQHQKSCSKCTKTKKKVVKMQQRIQFLEEQNQFLLKDLQCFIRKE</sequence>
<proteinExistence type="predicted"/>
<evidence type="ECO:0000313" key="3">
    <source>
        <dbReference type="EMBL" id="KAH0577018.1"/>
    </source>
</evidence>
<organism evidence="2">
    <name type="scientific">Spironucleus salmonicida</name>
    <dbReference type="NCBI Taxonomy" id="348837"/>
    <lineage>
        <taxon>Eukaryota</taxon>
        <taxon>Metamonada</taxon>
        <taxon>Diplomonadida</taxon>
        <taxon>Hexamitidae</taxon>
        <taxon>Hexamitinae</taxon>
        <taxon>Spironucleus</taxon>
    </lineage>
</organism>
<dbReference type="Proteomes" id="UP000018208">
    <property type="component" value="Unassembled WGS sequence"/>
</dbReference>
<evidence type="ECO:0000313" key="4">
    <source>
        <dbReference type="Proteomes" id="UP000018208"/>
    </source>
</evidence>
<feature type="coiled-coil region" evidence="1">
    <location>
        <begin position="161"/>
        <end position="195"/>
    </location>
</feature>